<name>A0A0N9I6B1_9PSEU</name>
<feature type="transmembrane region" description="Helical" evidence="2">
    <location>
        <begin position="271"/>
        <end position="296"/>
    </location>
</feature>
<feature type="region of interest" description="Disordered" evidence="1">
    <location>
        <begin position="307"/>
        <end position="330"/>
    </location>
</feature>
<feature type="transmembrane region" description="Helical" evidence="2">
    <location>
        <begin position="109"/>
        <end position="129"/>
    </location>
</feature>
<keyword evidence="4" id="KW-1185">Reference proteome</keyword>
<evidence type="ECO:0000313" key="3">
    <source>
        <dbReference type="EMBL" id="ALG10430.1"/>
    </source>
</evidence>
<feature type="transmembrane region" description="Helical" evidence="2">
    <location>
        <begin position="73"/>
        <end position="97"/>
    </location>
</feature>
<dbReference type="KEGG" id="kphy:AOZ06_29210"/>
<keyword evidence="2" id="KW-0472">Membrane</keyword>
<keyword evidence="2" id="KW-1133">Transmembrane helix</keyword>
<evidence type="ECO:0000256" key="1">
    <source>
        <dbReference type="SAM" id="MobiDB-lite"/>
    </source>
</evidence>
<keyword evidence="2" id="KW-0812">Transmembrane</keyword>
<protein>
    <submittedName>
        <fullName evidence="3">Uncharacterized protein</fullName>
    </submittedName>
</protein>
<dbReference type="OrthoDB" id="8082651at2"/>
<dbReference type="EMBL" id="CP012752">
    <property type="protein sequence ID" value="ALG10430.1"/>
    <property type="molecule type" value="Genomic_DNA"/>
</dbReference>
<feature type="transmembrane region" description="Helical" evidence="2">
    <location>
        <begin position="199"/>
        <end position="217"/>
    </location>
</feature>
<feature type="transmembrane region" description="Helical" evidence="2">
    <location>
        <begin position="20"/>
        <end position="41"/>
    </location>
</feature>
<evidence type="ECO:0000256" key="2">
    <source>
        <dbReference type="SAM" id="Phobius"/>
    </source>
</evidence>
<evidence type="ECO:0000313" key="4">
    <source>
        <dbReference type="Proteomes" id="UP000063699"/>
    </source>
</evidence>
<proteinExistence type="predicted"/>
<accession>A0A0N9I6B1</accession>
<feature type="transmembrane region" description="Helical" evidence="2">
    <location>
        <begin position="150"/>
        <end position="179"/>
    </location>
</feature>
<sequence>MRKTARTVEVRPPWTTKTAVVATLSAAGLFLVGMVVELVGGGRATTVGWPVVWASSMAFFATMTWRGRHWGRVLLAVQAGLTWLLSAQLIFTQPSIIDAVARPDLVVDIALVSAIVQTLGAATAFLSPGNAYTKQAGDSARLMSRRLRKAVLTVHVIGSVAWLGIITLQSTLAAVARTVGDDVALLRSLYEAQYLVDNLFLGKTSFVALFSGLALALGTPWCLMRHHWVVVKLGLTVVVMVLPILAYHPVLDHGYALVLEGRTASEINSALGFWGLLPASGMSPLMLLTAAVLSMYKPWGRTPLGRRESTRVKERFPRTRPEPALSPRDR</sequence>
<organism evidence="3 4">
    <name type="scientific">Kibdelosporangium phytohabitans</name>
    <dbReference type="NCBI Taxonomy" id="860235"/>
    <lineage>
        <taxon>Bacteria</taxon>
        <taxon>Bacillati</taxon>
        <taxon>Actinomycetota</taxon>
        <taxon>Actinomycetes</taxon>
        <taxon>Pseudonocardiales</taxon>
        <taxon>Pseudonocardiaceae</taxon>
        <taxon>Kibdelosporangium</taxon>
    </lineage>
</organism>
<feature type="transmembrane region" description="Helical" evidence="2">
    <location>
        <begin position="47"/>
        <end position="66"/>
    </location>
</feature>
<reference evidence="3 4" key="1">
    <citation type="submission" date="2015-07" db="EMBL/GenBank/DDBJ databases">
        <title>Genome sequencing of Kibdelosporangium phytohabitans.</title>
        <authorList>
            <person name="Qin S."/>
            <person name="Xing K."/>
        </authorList>
    </citation>
    <scope>NUCLEOTIDE SEQUENCE [LARGE SCALE GENOMIC DNA]</scope>
    <source>
        <strain evidence="3 4">KLBMP1111</strain>
    </source>
</reference>
<gene>
    <name evidence="3" type="ORF">AOZ06_29210</name>
</gene>
<dbReference type="Proteomes" id="UP000063699">
    <property type="component" value="Chromosome"/>
</dbReference>
<feature type="transmembrane region" description="Helical" evidence="2">
    <location>
        <begin position="229"/>
        <end position="251"/>
    </location>
</feature>
<dbReference type="STRING" id="860235.AOZ06_29210"/>
<dbReference type="AlphaFoldDB" id="A0A0N9I6B1"/>
<dbReference type="RefSeq" id="WP_054292333.1">
    <property type="nucleotide sequence ID" value="NZ_CP012752.1"/>
</dbReference>